<proteinExistence type="predicted"/>
<evidence type="ECO:0000313" key="10">
    <source>
        <dbReference type="EMBL" id="CAH8379548.1"/>
    </source>
</evidence>
<organism evidence="10 11">
    <name type="scientific">Eruca vesicaria subsp. sativa</name>
    <name type="common">Garden rocket</name>
    <name type="synonym">Eruca sativa</name>
    <dbReference type="NCBI Taxonomy" id="29727"/>
    <lineage>
        <taxon>Eukaryota</taxon>
        <taxon>Viridiplantae</taxon>
        <taxon>Streptophyta</taxon>
        <taxon>Embryophyta</taxon>
        <taxon>Tracheophyta</taxon>
        <taxon>Spermatophyta</taxon>
        <taxon>Magnoliopsida</taxon>
        <taxon>eudicotyledons</taxon>
        <taxon>Gunneridae</taxon>
        <taxon>Pentapetalae</taxon>
        <taxon>rosids</taxon>
        <taxon>malvids</taxon>
        <taxon>Brassicales</taxon>
        <taxon>Brassicaceae</taxon>
        <taxon>Brassiceae</taxon>
        <taxon>Eruca</taxon>
    </lineage>
</organism>
<dbReference type="PANTHER" id="PTHR22996">
    <property type="entry name" value="MAHOGUNIN"/>
    <property type="match status" value="1"/>
</dbReference>
<evidence type="ECO:0000256" key="4">
    <source>
        <dbReference type="ARBA" id="ARBA00022723"/>
    </source>
</evidence>
<protein>
    <recommendedName>
        <fullName evidence="2">RING-type E3 ubiquitin transferase</fullName>
        <ecNumber evidence="2">2.3.2.27</ecNumber>
    </recommendedName>
</protein>
<dbReference type="EC" id="2.3.2.27" evidence="2"/>
<dbReference type="SMART" id="SM00184">
    <property type="entry name" value="RING"/>
    <property type="match status" value="1"/>
</dbReference>
<dbReference type="Gene3D" id="3.30.40.10">
    <property type="entry name" value="Zinc/RING finger domain, C3HC4 (zinc finger)"/>
    <property type="match status" value="1"/>
</dbReference>
<evidence type="ECO:0000256" key="3">
    <source>
        <dbReference type="ARBA" id="ARBA00022679"/>
    </source>
</evidence>
<feature type="domain" description="RING-type" evidence="9">
    <location>
        <begin position="253"/>
        <end position="293"/>
    </location>
</feature>
<dbReference type="PANTHER" id="PTHR22996:SF19">
    <property type="entry name" value="RING-TYPE E3 UBIQUITIN TRANSFERASE"/>
    <property type="match status" value="1"/>
</dbReference>
<keyword evidence="4" id="KW-0479">Metal-binding</keyword>
<gene>
    <name evidence="10" type="ORF">ERUC_LOCUS32909</name>
</gene>
<dbReference type="InterPro" id="IPR013083">
    <property type="entry name" value="Znf_RING/FYVE/PHD"/>
</dbReference>
<dbReference type="SUPFAM" id="SSF57850">
    <property type="entry name" value="RING/U-box"/>
    <property type="match status" value="1"/>
</dbReference>
<evidence type="ECO:0000256" key="7">
    <source>
        <dbReference type="ARBA" id="ARBA00022833"/>
    </source>
</evidence>
<evidence type="ECO:0000256" key="6">
    <source>
        <dbReference type="ARBA" id="ARBA00022786"/>
    </source>
</evidence>
<name>A0ABC8LA44_ERUVS</name>
<dbReference type="PROSITE" id="PS50089">
    <property type="entry name" value="ZF_RING_2"/>
    <property type="match status" value="1"/>
</dbReference>
<evidence type="ECO:0000256" key="1">
    <source>
        <dbReference type="ARBA" id="ARBA00000900"/>
    </source>
</evidence>
<comment type="catalytic activity">
    <reaction evidence="1">
        <text>S-ubiquitinyl-[E2 ubiquitin-conjugating enzyme]-L-cysteine + [acceptor protein]-L-lysine = [E2 ubiquitin-conjugating enzyme]-L-cysteine + N(6)-ubiquitinyl-[acceptor protein]-L-lysine.</text>
        <dbReference type="EC" id="2.3.2.27"/>
    </reaction>
</comment>
<evidence type="ECO:0000256" key="8">
    <source>
        <dbReference type="PROSITE-ProRule" id="PRU00175"/>
    </source>
</evidence>
<sequence length="306" mass="34075">MGNIFFCCLGVCGRRRRRSNVLATEATPLQPPEVAAASYQSLCLDSNLYTAGDCSSPTGAMSEPYDHQPHPYTSVEHKKADTIRNDTNLRKETLSLEPDRVNPGRLLVAFTFDAAVSGRITIVFFAKEEAEFQLTATKEDTLAPIITFEFEKGLGQKFIQPSGTGVDLSVFEDSELFKEPNTYIFPLAIKMEEAVDSGSKQITLVTYVNEKGEIKPSVIKQLLWVDGTRFELLDIYGIGDTVVGGCNEDARDCVICLSEPRDTTLLPCRHMCMCDGCAKEVRFQRNLLCPVCRQPVERLLKIQLNE</sequence>
<dbReference type="Pfam" id="PF26192">
    <property type="entry name" value="RNF157-like_N"/>
    <property type="match status" value="1"/>
</dbReference>
<evidence type="ECO:0000259" key="9">
    <source>
        <dbReference type="PROSITE" id="PS50089"/>
    </source>
</evidence>
<keyword evidence="5 8" id="KW-0863">Zinc-finger</keyword>
<dbReference type="InterPro" id="IPR001841">
    <property type="entry name" value="Znf_RING"/>
</dbReference>
<evidence type="ECO:0000256" key="2">
    <source>
        <dbReference type="ARBA" id="ARBA00012483"/>
    </source>
</evidence>
<dbReference type="GO" id="GO:0061630">
    <property type="term" value="F:ubiquitin protein ligase activity"/>
    <property type="evidence" value="ECO:0007669"/>
    <property type="project" value="UniProtKB-EC"/>
</dbReference>
<evidence type="ECO:0000256" key="5">
    <source>
        <dbReference type="ARBA" id="ARBA00022771"/>
    </source>
</evidence>
<dbReference type="EMBL" id="CAKOAT010486264">
    <property type="protein sequence ID" value="CAH8379548.1"/>
    <property type="molecule type" value="Genomic_DNA"/>
</dbReference>
<keyword evidence="3" id="KW-0808">Transferase</keyword>
<dbReference type="AlphaFoldDB" id="A0ABC8LA44"/>
<dbReference type="Pfam" id="PF13920">
    <property type="entry name" value="zf-C3HC4_3"/>
    <property type="match status" value="1"/>
</dbReference>
<dbReference type="InterPro" id="IPR045194">
    <property type="entry name" value="MGRN1/RNF157-like"/>
</dbReference>
<dbReference type="InterPro" id="IPR058981">
    <property type="entry name" value="MGRN1/RNF157-like_N"/>
</dbReference>
<keyword evidence="6" id="KW-0833">Ubl conjugation pathway</keyword>
<dbReference type="GO" id="GO:0008270">
    <property type="term" value="F:zinc ion binding"/>
    <property type="evidence" value="ECO:0007669"/>
    <property type="project" value="UniProtKB-KW"/>
</dbReference>
<keyword evidence="7" id="KW-0862">Zinc</keyword>
<evidence type="ECO:0000313" key="11">
    <source>
        <dbReference type="Proteomes" id="UP001642260"/>
    </source>
</evidence>
<comment type="caution">
    <text evidence="10">The sequence shown here is derived from an EMBL/GenBank/DDBJ whole genome shotgun (WGS) entry which is preliminary data.</text>
</comment>
<accession>A0ABC8LA44</accession>
<keyword evidence="11" id="KW-1185">Reference proteome</keyword>
<dbReference type="Proteomes" id="UP001642260">
    <property type="component" value="Unassembled WGS sequence"/>
</dbReference>
<reference evidence="10 11" key="1">
    <citation type="submission" date="2022-03" db="EMBL/GenBank/DDBJ databases">
        <authorList>
            <person name="Macdonald S."/>
            <person name="Ahmed S."/>
            <person name="Newling K."/>
        </authorList>
    </citation>
    <scope>NUCLEOTIDE SEQUENCE [LARGE SCALE GENOMIC DNA]</scope>
</reference>